<sequence>MRGTENGELNRVLDLLSKIGKSTELDIELHQEINPEQDVPLKNDPVDLPESKKVYRERVERVDEELNIMVPAEPIKFTFQTETTTKKSAHLNSDEIELDENELEDIEYDQENNTNRPEENNQTDYYIYKEQSSAESSKELEKFRDLYTSLKNSVENDSLGQGIDSINQVYTEINGNFEEIGCPDEITISSKRKFDEYSPEDYSIFYAETQPEQPDFKRQQLDAEKYYTDTNHEHGFLSLDYNPSKGEITNYESDTEWAKIDHITPKVLVKLAEMMQNPDVVAKIKSLRDEQVLIKHISFLISHIINRMFSFL</sequence>
<dbReference type="AlphaFoldDB" id="A0A1R0GWB7"/>
<accession>A0A1R0GWB7</accession>
<dbReference type="Proteomes" id="UP000187455">
    <property type="component" value="Unassembled WGS sequence"/>
</dbReference>
<keyword evidence="2" id="KW-1185">Reference proteome</keyword>
<name>A0A1R0GWB7_9FUNG</name>
<dbReference type="EMBL" id="LSSL01002684">
    <property type="protein sequence ID" value="OLY81191.1"/>
    <property type="molecule type" value="Genomic_DNA"/>
</dbReference>
<proteinExistence type="predicted"/>
<evidence type="ECO:0000313" key="2">
    <source>
        <dbReference type="Proteomes" id="UP000187455"/>
    </source>
</evidence>
<protein>
    <submittedName>
        <fullName evidence="1">Uncharacterized protein</fullName>
    </submittedName>
</protein>
<evidence type="ECO:0000313" key="1">
    <source>
        <dbReference type="EMBL" id="OLY81191.1"/>
    </source>
</evidence>
<comment type="caution">
    <text evidence="1">The sequence shown here is derived from an EMBL/GenBank/DDBJ whole genome shotgun (WGS) entry which is preliminary data.</text>
</comment>
<dbReference type="OrthoDB" id="10661478at2759"/>
<organism evidence="1 2">
    <name type="scientific">Smittium mucronatum</name>
    <dbReference type="NCBI Taxonomy" id="133383"/>
    <lineage>
        <taxon>Eukaryota</taxon>
        <taxon>Fungi</taxon>
        <taxon>Fungi incertae sedis</taxon>
        <taxon>Zoopagomycota</taxon>
        <taxon>Kickxellomycotina</taxon>
        <taxon>Harpellomycetes</taxon>
        <taxon>Harpellales</taxon>
        <taxon>Legeriomycetaceae</taxon>
        <taxon>Smittium</taxon>
    </lineage>
</organism>
<gene>
    <name evidence="1" type="ORF">AYI68_g4708</name>
</gene>
<reference evidence="1 2" key="1">
    <citation type="journal article" date="2016" name="Mol. Biol. Evol.">
        <title>Genome-Wide Survey of Gut Fungi (Harpellales) Reveals the First Horizontally Transferred Ubiquitin Gene from a Mosquito Host.</title>
        <authorList>
            <person name="Wang Y."/>
            <person name="White M.M."/>
            <person name="Kvist S."/>
            <person name="Moncalvo J.M."/>
        </authorList>
    </citation>
    <scope>NUCLEOTIDE SEQUENCE [LARGE SCALE GENOMIC DNA]</scope>
    <source>
        <strain evidence="1 2">ALG-7-W6</strain>
    </source>
</reference>